<keyword evidence="9" id="KW-1185">Reference proteome</keyword>
<evidence type="ECO:0000256" key="4">
    <source>
        <dbReference type="ARBA" id="ARBA00023163"/>
    </source>
</evidence>
<evidence type="ECO:0000256" key="3">
    <source>
        <dbReference type="ARBA" id="ARBA00022478"/>
    </source>
</evidence>
<sequence>MMNSAIVKQEITNPAENEMQVLQIIQAALEGIDMDALTSMTPGLEQSSRQDAINSLLATKKVAISQAPGGVLRLKVNTSEQIAGTEEEQVIYGLIEESKTRGIWIKELRDGSGLNQLQLKKTLKSLETKKLVKTIKAVGTTRKCYILFNMEPDMSLTGGTFYSDQQLDSELINTLISVCGSYASSRRKHAIDENPNNIQMQREASYIRPQEIAQFITEKRVLNVPLSLEDLERILEVAVLDGTIERRADGKIRACPPRSCISPLVSVPCSVCPVVEDCRPGYVISPQSCQYMKNWLAEL</sequence>
<evidence type="ECO:0000256" key="7">
    <source>
        <dbReference type="PIRNR" id="PIRNR028763"/>
    </source>
</evidence>
<accession>A0A8R1DG55</accession>
<dbReference type="InterPro" id="IPR036388">
    <property type="entry name" value="WH-like_DNA-bd_sf"/>
</dbReference>
<dbReference type="GO" id="GO:0005666">
    <property type="term" value="C:RNA polymerase III complex"/>
    <property type="evidence" value="ECO:0007669"/>
    <property type="project" value="UniProtKB-UniRule"/>
</dbReference>
<keyword evidence="3 7" id="KW-0240">DNA-directed RNA polymerase</keyword>
<reference evidence="9" key="1">
    <citation type="submission" date="2010-08" db="EMBL/GenBank/DDBJ databases">
        <authorList>
            <consortium name="Caenorhabditis japonica Sequencing Consortium"/>
            <person name="Wilson R.K."/>
        </authorList>
    </citation>
    <scope>NUCLEOTIDE SEQUENCE [LARGE SCALE GENOMIC DNA]</scope>
    <source>
        <strain evidence="9">DF5081</strain>
    </source>
</reference>
<dbReference type="InterPro" id="IPR016049">
    <property type="entry name" value="RNA_pol_Rpc34-like"/>
</dbReference>
<organism evidence="8 9">
    <name type="scientific">Caenorhabditis japonica</name>
    <dbReference type="NCBI Taxonomy" id="281687"/>
    <lineage>
        <taxon>Eukaryota</taxon>
        <taxon>Metazoa</taxon>
        <taxon>Ecdysozoa</taxon>
        <taxon>Nematoda</taxon>
        <taxon>Chromadorea</taxon>
        <taxon>Rhabditida</taxon>
        <taxon>Rhabditina</taxon>
        <taxon>Rhabditomorpha</taxon>
        <taxon>Rhabditoidea</taxon>
        <taxon>Rhabditidae</taxon>
        <taxon>Peloderinae</taxon>
        <taxon>Caenorhabditis</taxon>
    </lineage>
</organism>
<evidence type="ECO:0000313" key="9">
    <source>
        <dbReference type="Proteomes" id="UP000005237"/>
    </source>
</evidence>
<dbReference type="EnsemblMetazoa" id="CJA01389.1">
    <property type="protein sequence ID" value="CJA01389.1"/>
    <property type="gene ID" value="WBGene00120593"/>
</dbReference>
<dbReference type="Proteomes" id="UP000005237">
    <property type="component" value="Unassembled WGS sequence"/>
</dbReference>
<dbReference type="PANTHER" id="PTHR12780">
    <property type="entry name" value="RNA POLYMERASE III DNA DIRECTED , 39KD SUBUNIT-RELATED"/>
    <property type="match status" value="1"/>
</dbReference>
<name>A0A8R1DG55_CAEJA</name>
<dbReference type="FunFam" id="1.10.10.10:FF:000116">
    <property type="entry name" value="DNA-directed RNA polymerase III subunit RPC6"/>
    <property type="match status" value="1"/>
</dbReference>
<evidence type="ECO:0000256" key="1">
    <source>
        <dbReference type="ARBA" id="ARBA00004123"/>
    </source>
</evidence>
<dbReference type="GO" id="GO:0005654">
    <property type="term" value="C:nucleoplasm"/>
    <property type="evidence" value="ECO:0007669"/>
    <property type="project" value="UniProtKB-ARBA"/>
</dbReference>
<protein>
    <recommendedName>
        <fullName evidence="7">DNA-directed RNA polymerase III subunit RPC6</fullName>
        <shortName evidence="7">RNA polymerase III subunit C6</shortName>
    </recommendedName>
</protein>
<comment type="function">
    <text evidence="6 7">DNA-dependent RNA polymerase catalyzes the transcription of DNA into RNA using the four ribonucleoside triphosphates as substrates. Specific peripheric component of RNA polymerase III which synthesizes small RNAs, such as 5S rRNA and tRNAs.</text>
</comment>
<dbReference type="InterPro" id="IPR036390">
    <property type="entry name" value="WH_DNA-bd_sf"/>
</dbReference>
<dbReference type="FunFam" id="1.10.10.10:FF:000237">
    <property type="entry name" value="DNA-directed RNA polymerase III subunit RPC6"/>
    <property type="match status" value="1"/>
</dbReference>
<proteinExistence type="inferred from homology"/>
<evidence type="ECO:0000256" key="2">
    <source>
        <dbReference type="ARBA" id="ARBA00011038"/>
    </source>
</evidence>
<comment type="similarity">
    <text evidence="2 7">Belongs to the eukaryotic RPC34/RPC39 RNA polymerase subunit family.</text>
</comment>
<dbReference type="Pfam" id="PF05158">
    <property type="entry name" value="RNA_pol_Rpc34"/>
    <property type="match status" value="1"/>
</dbReference>
<evidence type="ECO:0000256" key="6">
    <source>
        <dbReference type="ARBA" id="ARBA00055148"/>
    </source>
</evidence>
<dbReference type="SUPFAM" id="SSF46785">
    <property type="entry name" value="Winged helix' DNA-binding domain"/>
    <property type="match status" value="1"/>
</dbReference>
<comment type="subcellular location">
    <subcellularLocation>
        <location evidence="1 7">Nucleus</location>
    </subcellularLocation>
</comment>
<dbReference type="AlphaFoldDB" id="A0A8R1DG55"/>
<dbReference type="GO" id="GO:0005737">
    <property type="term" value="C:cytoplasm"/>
    <property type="evidence" value="ECO:0007669"/>
    <property type="project" value="UniProtKB-ARBA"/>
</dbReference>
<evidence type="ECO:0000313" key="8">
    <source>
        <dbReference type="EnsemblMetazoa" id="CJA01389.1"/>
    </source>
</evidence>
<dbReference type="GO" id="GO:0006383">
    <property type="term" value="P:transcription by RNA polymerase III"/>
    <property type="evidence" value="ECO:0007669"/>
    <property type="project" value="UniProtKB-UniRule"/>
</dbReference>
<keyword evidence="5 7" id="KW-0539">Nucleus</keyword>
<dbReference type="PIRSF" id="PIRSF028763">
    <property type="entry name" value="RNA_pol_Rpc34"/>
    <property type="match status" value="1"/>
</dbReference>
<reference evidence="8" key="2">
    <citation type="submission" date="2022-06" db="UniProtKB">
        <authorList>
            <consortium name="EnsemblMetazoa"/>
        </authorList>
    </citation>
    <scope>IDENTIFICATION</scope>
    <source>
        <strain evidence="8">DF5081</strain>
    </source>
</reference>
<evidence type="ECO:0000256" key="5">
    <source>
        <dbReference type="ARBA" id="ARBA00023242"/>
    </source>
</evidence>
<dbReference type="Gene3D" id="1.10.10.10">
    <property type="entry name" value="Winged helix-like DNA-binding domain superfamily/Winged helix DNA-binding domain"/>
    <property type="match status" value="2"/>
</dbReference>
<dbReference type="InterPro" id="IPR007832">
    <property type="entry name" value="RNA_pol_Rpc34"/>
</dbReference>
<keyword evidence="4 7" id="KW-0804">Transcription</keyword>